<proteinExistence type="predicted"/>
<dbReference type="Proteomes" id="UP000322791">
    <property type="component" value="Unassembled WGS sequence"/>
</dbReference>
<evidence type="ECO:0000313" key="3">
    <source>
        <dbReference type="Proteomes" id="UP000322791"/>
    </source>
</evidence>
<dbReference type="EMBL" id="VTHL01000009">
    <property type="protein sequence ID" value="TYZ09553.1"/>
    <property type="molecule type" value="Genomic_DNA"/>
</dbReference>
<accession>A0A5D6V190</accession>
<name>A0A5D6V190_9BACT</name>
<dbReference type="SUPFAM" id="SSF109854">
    <property type="entry name" value="DinB/YfiT-like putative metalloenzymes"/>
    <property type="match status" value="1"/>
</dbReference>
<evidence type="ECO:0000313" key="2">
    <source>
        <dbReference type="EMBL" id="TYZ09553.1"/>
    </source>
</evidence>
<evidence type="ECO:0000259" key="1">
    <source>
        <dbReference type="Pfam" id="PF12867"/>
    </source>
</evidence>
<dbReference type="AlphaFoldDB" id="A0A5D6V190"/>
<sequence>MSASPTRTTEFLDQLEQSVRQAQEVTNARFRPLDVQELNRRPGPGKWSVGQCLEHLNIMGGHYLPDMMRRVRLARQQGSRPAEQVKHGYFGRKLVEAMRVPASEKPLKAPQQYAPSGSRLPRTVVEVFGRQLDELLRIIAVAREVNANRVRIPNPVIPLLRLRLTDQLEALVLHLERHLLQAGQVLDSKPAAGAGRPATFETEQ</sequence>
<organism evidence="2 3">
    <name type="scientific">Hymenobacter lutimineralis</name>
    <dbReference type="NCBI Taxonomy" id="2606448"/>
    <lineage>
        <taxon>Bacteria</taxon>
        <taxon>Pseudomonadati</taxon>
        <taxon>Bacteroidota</taxon>
        <taxon>Cytophagia</taxon>
        <taxon>Cytophagales</taxon>
        <taxon>Hymenobacteraceae</taxon>
        <taxon>Hymenobacter</taxon>
    </lineage>
</organism>
<dbReference type="Pfam" id="PF12867">
    <property type="entry name" value="DinB_2"/>
    <property type="match status" value="1"/>
</dbReference>
<dbReference type="InterPro" id="IPR024775">
    <property type="entry name" value="DinB-like"/>
</dbReference>
<dbReference type="InterPro" id="IPR034660">
    <property type="entry name" value="DinB/YfiT-like"/>
</dbReference>
<dbReference type="Gene3D" id="1.20.120.450">
    <property type="entry name" value="dinb family like domain"/>
    <property type="match status" value="1"/>
</dbReference>
<gene>
    <name evidence="2" type="ORF">FY528_09925</name>
</gene>
<protein>
    <submittedName>
        <fullName evidence="2">DinB family protein</fullName>
    </submittedName>
</protein>
<reference evidence="2 3" key="1">
    <citation type="submission" date="2019-08" db="EMBL/GenBank/DDBJ databases">
        <authorList>
            <person name="Seo M.-J."/>
        </authorList>
    </citation>
    <scope>NUCLEOTIDE SEQUENCE [LARGE SCALE GENOMIC DNA]</scope>
    <source>
        <strain evidence="2 3">KIGAM108</strain>
    </source>
</reference>
<dbReference type="RefSeq" id="WP_149070850.1">
    <property type="nucleotide sequence ID" value="NZ_VTHL01000009.1"/>
</dbReference>
<feature type="domain" description="DinB-like" evidence="1">
    <location>
        <begin position="20"/>
        <end position="182"/>
    </location>
</feature>
<comment type="caution">
    <text evidence="2">The sequence shown here is derived from an EMBL/GenBank/DDBJ whole genome shotgun (WGS) entry which is preliminary data.</text>
</comment>
<keyword evidence="3" id="KW-1185">Reference proteome</keyword>